<feature type="non-terminal residue" evidence="1">
    <location>
        <position position="61"/>
    </location>
</feature>
<dbReference type="EMBL" id="JAJJMB010012638">
    <property type="protein sequence ID" value="KAI3874775.1"/>
    <property type="molecule type" value="Genomic_DNA"/>
</dbReference>
<keyword evidence="2" id="KW-1185">Reference proteome</keyword>
<gene>
    <name evidence="1" type="ORF">MKW98_019348</name>
</gene>
<accession>A0AAD4X9G2</accession>
<protein>
    <submittedName>
        <fullName evidence="1">Uncharacterized protein</fullName>
    </submittedName>
</protein>
<name>A0AAD4X9G2_9MAGN</name>
<organism evidence="1 2">
    <name type="scientific">Papaver atlanticum</name>
    <dbReference type="NCBI Taxonomy" id="357466"/>
    <lineage>
        <taxon>Eukaryota</taxon>
        <taxon>Viridiplantae</taxon>
        <taxon>Streptophyta</taxon>
        <taxon>Embryophyta</taxon>
        <taxon>Tracheophyta</taxon>
        <taxon>Spermatophyta</taxon>
        <taxon>Magnoliopsida</taxon>
        <taxon>Ranunculales</taxon>
        <taxon>Papaveraceae</taxon>
        <taxon>Papaveroideae</taxon>
        <taxon>Papaver</taxon>
    </lineage>
</organism>
<evidence type="ECO:0000313" key="1">
    <source>
        <dbReference type="EMBL" id="KAI3874775.1"/>
    </source>
</evidence>
<proteinExistence type="predicted"/>
<reference evidence="1" key="1">
    <citation type="submission" date="2022-04" db="EMBL/GenBank/DDBJ databases">
        <title>A functionally conserved STORR gene fusion in Papaver species that diverged 16.8 million years ago.</title>
        <authorList>
            <person name="Catania T."/>
        </authorList>
    </citation>
    <scope>NUCLEOTIDE SEQUENCE</scope>
    <source>
        <strain evidence="1">S-188037</strain>
    </source>
</reference>
<dbReference type="AlphaFoldDB" id="A0AAD4X9G2"/>
<sequence>FAVIYKEEVLLVQKLGLDPTKETTLHPAVVVYAEFLLATGSVRRCGNLLVLAIVLTHAANE</sequence>
<dbReference type="Proteomes" id="UP001202328">
    <property type="component" value="Unassembled WGS sequence"/>
</dbReference>
<evidence type="ECO:0000313" key="2">
    <source>
        <dbReference type="Proteomes" id="UP001202328"/>
    </source>
</evidence>
<comment type="caution">
    <text evidence="1">The sequence shown here is derived from an EMBL/GenBank/DDBJ whole genome shotgun (WGS) entry which is preliminary data.</text>
</comment>